<proteinExistence type="inferred from homology"/>
<evidence type="ECO:0000313" key="11">
    <source>
        <dbReference type="Proteomes" id="UP001229955"/>
    </source>
</evidence>
<dbReference type="PANTHER" id="PTHR30518">
    <property type="entry name" value="ENDOLYTIC MUREIN TRANSGLYCOSYLASE"/>
    <property type="match status" value="1"/>
</dbReference>
<accession>A0AA49Q6K8</accession>
<dbReference type="EC" id="4.2.2.29" evidence="7"/>
<dbReference type="EMBL" id="CP130613">
    <property type="protein sequence ID" value="WKW14142.1"/>
    <property type="molecule type" value="Genomic_DNA"/>
</dbReference>
<name>A0AA49Q3V8_9BACT</name>
<comment type="function">
    <text evidence="7">Functions as a peptidoglycan terminase that cleaves nascent peptidoglycan strands endolytically to terminate their elongation.</text>
</comment>
<feature type="site" description="Important for catalytic activity" evidence="7">
    <location>
        <position position="211"/>
    </location>
</feature>
<comment type="similarity">
    <text evidence="7">Belongs to the transglycosylase MltG family.</text>
</comment>
<evidence type="ECO:0000256" key="8">
    <source>
        <dbReference type="SAM" id="SignalP"/>
    </source>
</evidence>
<keyword evidence="3 7" id="KW-1133">Transmembrane helix</keyword>
<dbReference type="Gene3D" id="3.30.160.60">
    <property type="entry name" value="Classic Zinc Finger"/>
    <property type="match status" value="1"/>
</dbReference>
<dbReference type="CDD" id="cd08010">
    <property type="entry name" value="MltG_like"/>
    <property type="match status" value="1"/>
</dbReference>
<dbReference type="PROSITE" id="PS51257">
    <property type="entry name" value="PROKAR_LIPOPROTEIN"/>
    <property type="match status" value="1"/>
</dbReference>
<keyword evidence="4 7" id="KW-0472">Membrane</keyword>
<dbReference type="GO" id="GO:0071555">
    <property type="term" value="P:cell wall organization"/>
    <property type="evidence" value="ECO:0007669"/>
    <property type="project" value="UniProtKB-KW"/>
</dbReference>
<dbReference type="AlphaFoldDB" id="A0AA49Q3V8"/>
<accession>A0AA49Q3V8</accession>
<keyword evidence="5 7" id="KW-0456">Lyase</keyword>
<evidence type="ECO:0000256" key="6">
    <source>
        <dbReference type="ARBA" id="ARBA00023316"/>
    </source>
</evidence>
<dbReference type="PANTHER" id="PTHR30518:SF2">
    <property type="entry name" value="ENDOLYTIC MUREIN TRANSGLYCOSYLASE"/>
    <property type="match status" value="1"/>
</dbReference>
<dbReference type="Gene3D" id="3.30.1490.480">
    <property type="entry name" value="Endolytic murein transglycosylase"/>
    <property type="match status" value="1"/>
</dbReference>
<dbReference type="Pfam" id="PF02618">
    <property type="entry name" value="YceG"/>
    <property type="match status" value="1"/>
</dbReference>
<evidence type="ECO:0000256" key="7">
    <source>
        <dbReference type="HAMAP-Rule" id="MF_02065"/>
    </source>
</evidence>
<keyword evidence="6 7" id="KW-0961">Cell wall biogenesis/degradation</keyword>
<dbReference type="Proteomes" id="UP001229955">
    <property type="component" value="Chromosome"/>
</dbReference>
<dbReference type="InterPro" id="IPR003770">
    <property type="entry name" value="MLTG-like"/>
</dbReference>
<keyword evidence="8" id="KW-0732">Signal</keyword>
<feature type="chain" id="PRO_5041252420" description="Endolytic murein transglycosylase" evidence="8">
    <location>
        <begin position="25"/>
        <end position="357"/>
    </location>
</feature>
<keyword evidence="11" id="KW-1185">Reference proteome</keyword>
<sequence length="357" mass="40188">MNKRMRVPLAICAALLAWSLLGCGTSEQESVAVTIRQGSNFPEAADSLHAHELIRSPFFFRQYAKFSKRDRTIRYGRYIIRRGASWNEILTALEQGRGIVHRVVVPEGWAVWDIVPEIATKLSVPEDSVMAAVRDTALLRRVAAPRGTRTLEGYLFPDTYDFPDGATARQAIEIMVQRFERTWKPEWNARAVELKLTRHQVVTLASIVEKEVRKGAERPTVSAVYHNRLKIGQALQADPTVQYALGRRRPGRVLYRDLRVDSPYNTYRRTGLPPGPIASPGAASLEAALYPANVSFRYFVAHPDGHHEFRNTYAEHLRAIEFVRSVARQDSLERRRRAAQAAVDSAIAAVGLPPRSP</sequence>
<comment type="catalytic activity">
    <reaction evidence="7">
        <text>a peptidoglycan chain = a peptidoglycan chain with N-acetyl-1,6-anhydromuramyl-[peptide] at the reducing end + a peptidoglycan chain with N-acetylglucosamine at the non-reducing end.</text>
        <dbReference type="EC" id="4.2.2.29"/>
    </reaction>
</comment>
<evidence type="ECO:0000256" key="5">
    <source>
        <dbReference type="ARBA" id="ARBA00023239"/>
    </source>
</evidence>
<evidence type="ECO:0000313" key="9">
    <source>
        <dbReference type="EMBL" id="WKW11232.1"/>
    </source>
</evidence>
<dbReference type="EMBL" id="CP130612">
    <property type="protein sequence ID" value="WKW11232.1"/>
    <property type="molecule type" value="Genomic_DNA"/>
</dbReference>
<dbReference type="NCBIfam" id="TIGR00247">
    <property type="entry name" value="endolytic transglycosylase MltG"/>
    <property type="match status" value="1"/>
</dbReference>
<evidence type="ECO:0000256" key="2">
    <source>
        <dbReference type="ARBA" id="ARBA00022692"/>
    </source>
</evidence>
<evidence type="ECO:0000313" key="10">
    <source>
        <dbReference type="EMBL" id="WKW14142.1"/>
    </source>
</evidence>
<organism evidence="9">
    <name type="scientific">Pseudogemmatithrix spongiicola</name>
    <dbReference type="NCBI Taxonomy" id="3062599"/>
    <lineage>
        <taxon>Bacteria</taxon>
        <taxon>Pseudomonadati</taxon>
        <taxon>Gemmatimonadota</taxon>
        <taxon>Gemmatimonadia</taxon>
        <taxon>Gemmatimonadales</taxon>
        <taxon>Gemmatimonadaceae</taxon>
        <taxon>Pseudogemmatithrix</taxon>
    </lineage>
</organism>
<evidence type="ECO:0000256" key="1">
    <source>
        <dbReference type="ARBA" id="ARBA00022475"/>
    </source>
</evidence>
<evidence type="ECO:0000256" key="3">
    <source>
        <dbReference type="ARBA" id="ARBA00022989"/>
    </source>
</evidence>
<keyword evidence="1 7" id="KW-1003">Cell membrane</keyword>
<dbReference type="GO" id="GO:0005886">
    <property type="term" value="C:plasma membrane"/>
    <property type="evidence" value="ECO:0007669"/>
    <property type="project" value="UniProtKB-UniRule"/>
</dbReference>
<dbReference type="GO" id="GO:0009252">
    <property type="term" value="P:peptidoglycan biosynthetic process"/>
    <property type="evidence" value="ECO:0007669"/>
    <property type="project" value="UniProtKB-UniRule"/>
</dbReference>
<evidence type="ECO:0000256" key="4">
    <source>
        <dbReference type="ARBA" id="ARBA00023136"/>
    </source>
</evidence>
<dbReference type="RefSeq" id="WP_367886932.1">
    <property type="nucleotide sequence ID" value="NZ_CP130612.1"/>
</dbReference>
<dbReference type="KEGG" id="pspc:Strain318_000467"/>
<gene>
    <name evidence="7 9" type="primary">mltG</name>
    <name evidence="9" type="ORF">Strain138_000467</name>
    <name evidence="10" type="ORF">Strain318_000467</name>
</gene>
<reference evidence="9" key="1">
    <citation type="submission" date="2023-07" db="EMBL/GenBank/DDBJ databases">
        <authorList>
            <person name="Haufschild T."/>
            <person name="Kallscheuer N."/>
            <person name="Hammer J."/>
            <person name="Kohn T."/>
            <person name="Kabuu M."/>
            <person name="Jogler M."/>
            <person name="Wohfarth N."/>
            <person name="Heuer A."/>
            <person name="Rohde M."/>
            <person name="van Teeseling M.C.F."/>
            <person name="Jogler C."/>
        </authorList>
    </citation>
    <scope>NUCLEOTIDE SEQUENCE</scope>
    <source>
        <strain evidence="9">Strain 138</strain>
        <strain evidence="10">Strain 318</strain>
    </source>
</reference>
<feature type="signal peptide" evidence="8">
    <location>
        <begin position="1"/>
        <end position="24"/>
    </location>
</feature>
<keyword evidence="2 7" id="KW-0812">Transmembrane</keyword>
<dbReference type="GO" id="GO:0008932">
    <property type="term" value="F:lytic endotransglycosylase activity"/>
    <property type="evidence" value="ECO:0007669"/>
    <property type="project" value="UniProtKB-UniRule"/>
</dbReference>
<dbReference type="HAMAP" id="MF_02065">
    <property type="entry name" value="MltG"/>
    <property type="match status" value="1"/>
</dbReference>
<protein>
    <recommendedName>
        <fullName evidence="7">Endolytic murein transglycosylase</fullName>
        <ecNumber evidence="7">4.2.2.29</ecNumber>
    </recommendedName>
    <alternativeName>
        <fullName evidence="7">Peptidoglycan lytic transglycosylase</fullName>
    </alternativeName>
    <alternativeName>
        <fullName evidence="7">Peptidoglycan polymerization terminase</fullName>
    </alternativeName>
</protein>